<evidence type="ECO:0000313" key="3">
    <source>
        <dbReference type="Proteomes" id="UP000501003"/>
    </source>
</evidence>
<dbReference type="Proteomes" id="UP000501003">
    <property type="component" value="Chromosome"/>
</dbReference>
<dbReference type="SUPFAM" id="SSF56300">
    <property type="entry name" value="Metallo-dependent phosphatases"/>
    <property type="match status" value="1"/>
</dbReference>
<organism evidence="2 3">
    <name type="scientific">Aquiluna borgnonia</name>
    <dbReference type="NCBI Taxonomy" id="2499157"/>
    <lineage>
        <taxon>Bacteria</taxon>
        <taxon>Bacillati</taxon>
        <taxon>Actinomycetota</taxon>
        <taxon>Actinomycetes</taxon>
        <taxon>Micrococcales</taxon>
        <taxon>Microbacteriaceae</taxon>
        <taxon>Luna cluster</taxon>
        <taxon>Luna-1 subcluster</taxon>
        <taxon>Aquiluna</taxon>
    </lineage>
</organism>
<dbReference type="GO" id="GO:0009245">
    <property type="term" value="P:lipid A biosynthetic process"/>
    <property type="evidence" value="ECO:0007669"/>
    <property type="project" value="TreeGrafter"/>
</dbReference>
<protein>
    <submittedName>
        <fullName evidence="2">Metallophosphoesterase</fullName>
    </submittedName>
</protein>
<dbReference type="GO" id="GO:0016020">
    <property type="term" value="C:membrane"/>
    <property type="evidence" value="ECO:0007669"/>
    <property type="project" value="GOC"/>
</dbReference>
<dbReference type="PANTHER" id="PTHR31302:SF20">
    <property type="entry name" value="CONSERVED PROTEIN"/>
    <property type="match status" value="1"/>
</dbReference>
<proteinExistence type="predicted"/>
<name>A0A7D4UK68_9MICO</name>
<sequence length="275" mass="29335">MWLATNAGPFHTKHIELSVGIGKPLRILHISDLHFAPGQNAKANFLKELAELKPDLVVNTGDSLGHEDAIGPTLNALAPLLKFPGVFVNGSNDYRAPQPRNPLGYFLGPSKVREERDLDTASFTEALKAAGWLGLNNQSGTLEVAGSQIGFLGLDDPHENLDDLESLTLQKEETKDSDLVLAVAHAPYLRVLEAFAKNGAAVAFAGHTHGGQVCLPGQKALVTNCDLPTKYAQGLSGWKFGEREILAHVSGGIGCSIHAPLRVFCPPSATLLTLN</sequence>
<dbReference type="InterPro" id="IPR051158">
    <property type="entry name" value="Metallophosphoesterase_sf"/>
</dbReference>
<dbReference type="InterPro" id="IPR029052">
    <property type="entry name" value="Metallo-depent_PP-like"/>
</dbReference>
<dbReference type="Gene3D" id="3.60.21.10">
    <property type="match status" value="1"/>
</dbReference>
<dbReference type="InterPro" id="IPR004843">
    <property type="entry name" value="Calcineurin-like_PHP"/>
</dbReference>
<reference evidence="2 3" key="1">
    <citation type="submission" date="2020-05" db="EMBL/GenBank/DDBJ databases">
        <title>Aquirufa sp. strain 15G-AUS-rot a new Aquirufa species.</title>
        <authorList>
            <person name="Pitt A."/>
            <person name="Hahn M.W."/>
        </authorList>
    </citation>
    <scope>NUCLEOTIDE SEQUENCE [LARGE SCALE GENOMIC DNA]</scope>
    <source>
        <strain evidence="2 3">15G-AUS-rot</strain>
    </source>
</reference>
<dbReference type="Pfam" id="PF00149">
    <property type="entry name" value="Metallophos"/>
    <property type="match status" value="1"/>
</dbReference>
<keyword evidence="3" id="KW-1185">Reference proteome</keyword>
<dbReference type="PANTHER" id="PTHR31302">
    <property type="entry name" value="TRANSMEMBRANE PROTEIN WITH METALLOPHOSPHOESTERASE DOMAIN-RELATED"/>
    <property type="match status" value="1"/>
</dbReference>
<gene>
    <name evidence="2" type="ORF">HRU87_05585</name>
</gene>
<evidence type="ECO:0000313" key="2">
    <source>
        <dbReference type="EMBL" id="QKJ25639.1"/>
    </source>
</evidence>
<evidence type="ECO:0000259" key="1">
    <source>
        <dbReference type="Pfam" id="PF00149"/>
    </source>
</evidence>
<dbReference type="GO" id="GO:0008758">
    <property type="term" value="F:UDP-2,3-diacylglucosamine hydrolase activity"/>
    <property type="evidence" value="ECO:0007669"/>
    <property type="project" value="TreeGrafter"/>
</dbReference>
<accession>A0A7D4UK68</accession>
<dbReference type="AlphaFoldDB" id="A0A7D4UK68"/>
<dbReference type="EMBL" id="CP054056">
    <property type="protein sequence ID" value="QKJ25639.1"/>
    <property type="molecule type" value="Genomic_DNA"/>
</dbReference>
<dbReference type="KEGG" id="aqg:HRU87_05585"/>
<dbReference type="RefSeq" id="WP_173493936.1">
    <property type="nucleotide sequence ID" value="NZ_CP054056.1"/>
</dbReference>
<feature type="domain" description="Calcineurin-like phosphoesterase" evidence="1">
    <location>
        <begin position="25"/>
        <end position="210"/>
    </location>
</feature>